<dbReference type="InterPro" id="IPR001173">
    <property type="entry name" value="Glyco_trans_2-like"/>
</dbReference>
<dbReference type="EMBL" id="CP006763">
    <property type="protein sequence ID" value="AGY78212.1"/>
    <property type="molecule type" value="Genomic_DNA"/>
</dbReference>
<evidence type="ECO:0000313" key="3">
    <source>
        <dbReference type="Proteomes" id="UP000017590"/>
    </source>
</evidence>
<dbReference type="InterPro" id="IPR029044">
    <property type="entry name" value="Nucleotide-diphossugar_trans"/>
</dbReference>
<evidence type="ECO:0000259" key="1">
    <source>
        <dbReference type="Pfam" id="PF00535"/>
    </source>
</evidence>
<evidence type="ECO:0000313" key="2">
    <source>
        <dbReference type="EMBL" id="AGY78212.1"/>
    </source>
</evidence>
<dbReference type="Gene3D" id="3.90.550.10">
    <property type="entry name" value="Spore Coat Polysaccharide Biosynthesis Protein SpsA, Chain A"/>
    <property type="match status" value="1"/>
</dbReference>
<organism evidence="2 3">
    <name type="scientific">Clostridium autoethanogenum DSM 10061</name>
    <dbReference type="NCBI Taxonomy" id="1341692"/>
    <lineage>
        <taxon>Bacteria</taxon>
        <taxon>Bacillati</taxon>
        <taxon>Bacillota</taxon>
        <taxon>Clostridia</taxon>
        <taxon>Eubacteriales</taxon>
        <taxon>Clostridiaceae</taxon>
        <taxon>Clostridium</taxon>
    </lineage>
</organism>
<dbReference type="Pfam" id="PF00535">
    <property type="entry name" value="Glycos_transf_2"/>
    <property type="match status" value="1"/>
</dbReference>
<protein>
    <submittedName>
        <fullName evidence="2">Glycosyltransferase</fullName>
    </submittedName>
</protein>
<dbReference type="RefSeq" id="WP_023163516.1">
    <property type="nucleotide sequence ID" value="NC_022592.1"/>
</dbReference>
<keyword evidence="3" id="KW-1185">Reference proteome</keyword>
<name>A0ABM5NZW8_9CLOT</name>
<dbReference type="CDD" id="cd00761">
    <property type="entry name" value="Glyco_tranf_GTA_type"/>
    <property type="match status" value="1"/>
</dbReference>
<dbReference type="SUPFAM" id="SSF53448">
    <property type="entry name" value="Nucleotide-diphospho-sugar transferases"/>
    <property type="match status" value="1"/>
</dbReference>
<gene>
    <name evidence="2" type="ORF">CAETHG_4011</name>
</gene>
<dbReference type="Proteomes" id="UP000017590">
    <property type="component" value="Chromosome"/>
</dbReference>
<accession>A0ABM5NZW8</accession>
<proteinExistence type="predicted"/>
<sequence>MLEKITAEKKLVRKIREKCIKTSNPGVSIITATNKYKYMDNIFMNYKAFNYPCKQLIIVLNNNNLDIKNYEIRARNLSNVEIFQLDENVTLGECLNFAAEISKYQYISKMDDDDYYGSNYLIDLMNAFKYTDAQVIGKASRFIYFKDSNRLGVFSPGHENKYVYEAIAGGTITFKKEILKKVKFKNFNNSEDITFLRECNSCGIRMFSSDKFNYVYIKHENLNEHTWKISSNEIRKYCSEYFLFTKDFTKFVTI</sequence>
<feature type="domain" description="Glycosyltransferase 2-like" evidence="1">
    <location>
        <begin position="29"/>
        <end position="149"/>
    </location>
</feature>
<reference evidence="3" key="1">
    <citation type="journal article" date="2014" name="Biotechnol. Biofuels">
        <title>Comparison of single-molecule sequencing and hybrid approaches for finishing the genome of Clostridium autoethanogenum and analysis of CRISPR systems in industrial relevant Clostridia.</title>
        <authorList>
            <person name="Brown S.D."/>
            <person name="Nagaraju S."/>
            <person name="Utturkar S."/>
            <person name="De Tissera S."/>
            <person name="Segovia S."/>
            <person name="Mitchell W."/>
            <person name="Land M.L."/>
            <person name="Dassanayake A."/>
            <person name="Kopke M."/>
        </authorList>
    </citation>
    <scope>NUCLEOTIDE SEQUENCE [LARGE SCALE GENOMIC DNA]</scope>
    <source>
        <strain evidence="3">DSM 10061</strain>
    </source>
</reference>